<accession>A0AAW0PE07</accession>
<sequence>MIRLRAPVLGGPLTLSVPVGFHQIANSMEKNGKIPLDHSPIAHTGTQSALLRGRHCERTGSVPRELHSHNPCVNVPVSGGSRATHNADTGCSQRHLSYSRQTEPYATLSSAALMSQDGCPTPGMHAPSWKSTGPLLFSNTHEHSSDDDCLL</sequence>
<organism evidence="1 2">
    <name type="scientific">Mugilogobius chulae</name>
    <name type="common">yellowstripe goby</name>
    <dbReference type="NCBI Taxonomy" id="88201"/>
    <lineage>
        <taxon>Eukaryota</taxon>
        <taxon>Metazoa</taxon>
        <taxon>Chordata</taxon>
        <taxon>Craniata</taxon>
        <taxon>Vertebrata</taxon>
        <taxon>Euteleostomi</taxon>
        <taxon>Actinopterygii</taxon>
        <taxon>Neopterygii</taxon>
        <taxon>Teleostei</taxon>
        <taxon>Neoteleostei</taxon>
        <taxon>Acanthomorphata</taxon>
        <taxon>Gobiaria</taxon>
        <taxon>Gobiiformes</taxon>
        <taxon>Gobioidei</taxon>
        <taxon>Gobiidae</taxon>
        <taxon>Gobionellinae</taxon>
        <taxon>Mugilogobius</taxon>
    </lineage>
</organism>
<proteinExistence type="predicted"/>
<reference evidence="2" key="1">
    <citation type="submission" date="2024-04" db="EMBL/GenBank/DDBJ databases">
        <title>Salinicola lusitanus LLJ914,a marine bacterium isolated from the Okinawa Trough.</title>
        <authorList>
            <person name="Li J."/>
        </authorList>
    </citation>
    <scope>NUCLEOTIDE SEQUENCE [LARGE SCALE GENOMIC DNA]</scope>
</reference>
<comment type="caution">
    <text evidence="1">The sequence shown here is derived from an EMBL/GenBank/DDBJ whole genome shotgun (WGS) entry which is preliminary data.</text>
</comment>
<name>A0AAW0PE07_9GOBI</name>
<keyword evidence="2" id="KW-1185">Reference proteome</keyword>
<evidence type="ECO:0000313" key="1">
    <source>
        <dbReference type="EMBL" id="KAK7925426.1"/>
    </source>
</evidence>
<evidence type="ECO:0000313" key="2">
    <source>
        <dbReference type="Proteomes" id="UP001460270"/>
    </source>
</evidence>
<dbReference type="EMBL" id="JBBPFD010000005">
    <property type="protein sequence ID" value="KAK7925426.1"/>
    <property type="molecule type" value="Genomic_DNA"/>
</dbReference>
<dbReference type="AlphaFoldDB" id="A0AAW0PE07"/>
<gene>
    <name evidence="1" type="ORF">WMY93_007736</name>
</gene>
<dbReference type="Proteomes" id="UP001460270">
    <property type="component" value="Unassembled WGS sequence"/>
</dbReference>
<protein>
    <submittedName>
        <fullName evidence="1">Uncharacterized protein</fullName>
    </submittedName>
</protein>